<gene>
    <name evidence="1" type="ORF">D8674_040466</name>
</gene>
<dbReference type="EMBL" id="SMOL01000037">
    <property type="protein sequence ID" value="KAB2634672.1"/>
    <property type="molecule type" value="Genomic_DNA"/>
</dbReference>
<comment type="caution">
    <text evidence="1">The sequence shown here is derived from an EMBL/GenBank/DDBJ whole genome shotgun (WGS) entry which is preliminary data.</text>
</comment>
<reference evidence="1 2" key="1">
    <citation type="submission" date="2019-09" db="EMBL/GenBank/DDBJ databases">
        <authorList>
            <person name="Ou C."/>
        </authorList>
    </citation>
    <scope>NUCLEOTIDE SEQUENCE [LARGE SCALE GENOMIC DNA]</scope>
    <source>
        <strain evidence="1">S2</strain>
        <tissue evidence="1">Leaf</tissue>
    </source>
</reference>
<name>A0A5N5I8B2_9ROSA</name>
<sequence length="65" mass="7339">MHGTYVAGAVPMSKWGRQDQVWQGAKAQQMNARPWTGIRCRHRGAAKVWCSKPTRNTGKQSEGLW</sequence>
<organism evidence="1 2">
    <name type="scientific">Pyrus ussuriensis x Pyrus communis</name>
    <dbReference type="NCBI Taxonomy" id="2448454"/>
    <lineage>
        <taxon>Eukaryota</taxon>
        <taxon>Viridiplantae</taxon>
        <taxon>Streptophyta</taxon>
        <taxon>Embryophyta</taxon>
        <taxon>Tracheophyta</taxon>
        <taxon>Spermatophyta</taxon>
        <taxon>Magnoliopsida</taxon>
        <taxon>eudicotyledons</taxon>
        <taxon>Gunneridae</taxon>
        <taxon>Pentapetalae</taxon>
        <taxon>rosids</taxon>
        <taxon>fabids</taxon>
        <taxon>Rosales</taxon>
        <taxon>Rosaceae</taxon>
        <taxon>Amygdaloideae</taxon>
        <taxon>Maleae</taxon>
        <taxon>Pyrus</taxon>
    </lineage>
</organism>
<evidence type="ECO:0000313" key="2">
    <source>
        <dbReference type="Proteomes" id="UP000327157"/>
    </source>
</evidence>
<protein>
    <submittedName>
        <fullName evidence="1">Uncharacterized protein</fullName>
    </submittedName>
</protein>
<dbReference type="AlphaFoldDB" id="A0A5N5I8B2"/>
<evidence type="ECO:0000313" key="1">
    <source>
        <dbReference type="EMBL" id="KAB2634672.1"/>
    </source>
</evidence>
<keyword evidence="2" id="KW-1185">Reference proteome</keyword>
<reference evidence="1 2" key="2">
    <citation type="submission" date="2019-11" db="EMBL/GenBank/DDBJ databases">
        <title>A de novo genome assembly of a pear dwarfing rootstock.</title>
        <authorList>
            <person name="Wang F."/>
            <person name="Wang J."/>
            <person name="Li S."/>
            <person name="Zhang Y."/>
            <person name="Fang M."/>
            <person name="Ma L."/>
            <person name="Zhao Y."/>
            <person name="Jiang S."/>
        </authorList>
    </citation>
    <scope>NUCLEOTIDE SEQUENCE [LARGE SCALE GENOMIC DNA]</scope>
    <source>
        <strain evidence="1">S2</strain>
        <tissue evidence="1">Leaf</tissue>
    </source>
</reference>
<proteinExistence type="predicted"/>
<dbReference type="Proteomes" id="UP000327157">
    <property type="component" value="Unassembled WGS sequence"/>
</dbReference>
<accession>A0A5N5I8B2</accession>